<dbReference type="EMBL" id="FZOU01000011">
    <property type="protein sequence ID" value="SNT39432.1"/>
    <property type="molecule type" value="Genomic_DNA"/>
</dbReference>
<organism evidence="1 2">
    <name type="scientific">Granulicella rosea</name>
    <dbReference type="NCBI Taxonomy" id="474952"/>
    <lineage>
        <taxon>Bacteria</taxon>
        <taxon>Pseudomonadati</taxon>
        <taxon>Acidobacteriota</taxon>
        <taxon>Terriglobia</taxon>
        <taxon>Terriglobales</taxon>
        <taxon>Acidobacteriaceae</taxon>
        <taxon>Granulicella</taxon>
    </lineage>
</organism>
<sequence>MSWFKSHKAAVTRTDAVVEAATLMRWCEDWLTFDQFSKVNEHQFRAVAKLVHFTKVAFVLYWLDGAAQRPGIAERAQEVLTNFRIIFDPDSFQEPNSASQNEVAKFLAGLATRAFALVDSQTDANTDDPEYYVKLRRWSTEWMTLAFEDDNEIVEIYDLIGLKLISVLLSELSVLRKALATAIQTA</sequence>
<proteinExistence type="predicted"/>
<name>A0A239MBA4_9BACT</name>
<evidence type="ECO:0000313" key="2">
    <source>
        <dbReference type="Proteomes" id="UP000198356"/>
    </source>
</evidence>
<evidence type="ECO:0000313" key="1">
    <source>
        <dbReference type="EMBL" id="SNT39432.1"/>
    </source>
</evidence>
<reference evidence="1 2" key="1">
    <citation type="submission" date="2017-06" db="EMBL/GenBank/DDBJ databases">
        <authorList>
            <person name="Kim H.J."/>
            <person name="Triplett B.A."/>
        </authorList>
    </citation>
    <scope>NUCLEOTIDE SEQUENCE [LARGE SCALE GENOMIC DNA]</scope>
    <source>
        <strain evidence="1 2">DSM 18704</strain>
    </source>
</reference>
<accession>A0A239MBA4</accession>
<protein>
    <submittedName>
        <fullName evidence="1">Uncharacterized protein</fullName>
    </submittedName>
</protein>
<gene>
    <name evidence="1" type="ORF">SAMN05421770_11117</name>
</gene>
<keyword evidence="2" id="KW-1185">Reference proteome</keyword>
<dbReference type="Proteomes" id="UP000198356">
    <property type="component" value="Unassembled WGS sequence"/>
</dbReference>
<dbReference type="AlphaFoldDB" id="A0A239MBA4"/>
<dbReference type="RefSeq" id="WP_142988446.1">
    <property type="nucleotide sequence ID" value="NZ_FZOU01000011.1"/>
</dbReference>